<feature type="transmembrane region" description="Helical" evidence="1">
    <location>
        <begin position="213"/>
        <end position="233"/>
    </location>
</feature>
<evidence type="ECO:0000313" key="4">
    <source>
        <dbReference type="Proteomes" id="UP000068016"/>
    </source>
</evidence>
<dbReference type="RefSeq" id="WP_059447763.1">
    <property type="nucleotide sequence ID" value="NZ_CABVPO010000013.1"/>
</dbReference>
<dbReference type="EMBL" id="CP013366">
    <property type="protein sequence ID" value="AOI66491.1"/>
    <property type="molecule type" value="Genomic_DNA"/>
</dbReference>
<sequence length="236" mass="25880">MELNDALRVPLAPAVVREAFEDLALLRASFDHCESFVEHPHGEFALTITVPLGPLRARYDVRAHSASEQGDAEGQPRRLLNFKARADGLGALRGQVELVLRADDDDAAATRIEYVVWATASGPLAELPARQIENALHEWTDDFFREFCAVVQAKHGLVPNRARSSPHRRQHVFLRPASLLAAAKRPLPPHLGGALSGRVASAVHHRESGPLPVWAWAAIVVFVALLLYAARWINGA</sequence>
<dbReference type="AlphaFoldDB" id="A0A119QII9"/>
<dbReference type="EMBL" id="LPLZ01000020">
    <property type="protein sequence ID" value="KWN21566.1"/>
    <property type="molecule type" value="Genomic_DNA"/>
</dbReference>
<protein>
    <submittedName>
        <fullName evidence="3">Carbon monoxide dehydrogenase</fullName>
    </submittedName>
</protein>
<keyword evidence="1" id="KW-1133">Transmembrane helix</keyword>
<proteinExistence type="predicted"/>
<name>A0A119QII9_9BURK</name>
<dbReference type="KEGG" id="btei:WS51_23490"/>
<gene>
    <name evidence="2" type="ORF">WS51_23490</name>
    <name evidence="3" type="ORF">WT83_05895</name>
</gene>
<evidence type="ECO:0000256" key="1">
    <source>
        <dbReference type="SAM" id="Phobius"/>
    </source>
</evidence>
<evidence type="ECO:0000313" key="2">
    <source>
        <dbReference type="EMBL" id="AOI66491.1"/>
    </source>
</evidence>
<dbReference type="GeneID" id="46201201"/>
<dbReference type="SUPFAM" id="SSF55961">
    <property type="entry name" value="Bet v1-like"/>
    <property type="match status" value="1"/>
</dbReference>
<organism evidence="3 4">
    <name type="scientific">Burkholderia territorii</name>
    <dbReference type="NCBI Taxonomy" id="1503055"/>
    <lineage>
        <taxon>Bacteria</taxon>
        <taxon>Pseudomonadati</taxon>
        <taxon>Pseudomonadota</taxon>
        <taxon>Betaproteobacteria</taxon>
        <taxon>Burkholderiales</taxon>
        <taxon>Burkholderiaceae</taxon>
        <taxon>Burkholderia</taxon>
        <taxon>Burkholderia cepacia complex</taxon>
    </lineage>
</organism>
<reference evidence="3 4" key="1">
    <citation type="submission" date="2015-11" db="EMBL/GenBank/DDBJ databases">
        <title>Expanding the genomic diversity of Burkholderia species for the development of highly accurate diagnostics.</title>
        <authorList>
            <person name="Sahl J."/>
            <person name="Keim P."/>
            <person name="Wagner D."/>
        </authorList>
    </citation>
    <scope>NUCLEOTIDE SEQUENCE [LARGE SCALE GENOMIC DNA]</scope>
    <source>
        <strain evidence="3 4">MSMB793WGS</strain>
    </source>
</reference>
<dbReference type="InterPro" id="IPR010419">
    <property type="entry name" value="CO_DH_gsu"/>
</dbReference>
<dbReference type="InterPro" id="IPR023393">
    <property type="entry name" value="START-like_dom_sf"/>
</dbReference>
<dbReference type="Pfam" id="PF06240">
    <property type="entry name" value="COXG"/>
    <property type="match status" value="1"/>
</dbReference>
<dbReference type="Proteomes" id="UP000068016">
    <property type="component" value="Unassembled WGS sequence"/>
</dbReference>
<keyword evidence="1" id="KW-0812">Transmembrane</keyword>
<evidence type="ECO:0000313" key="3">
    <source>
        <dbReference type="EMBL" id="KWN21566.1"/>
    </source>
</evidence>
<dbReference type="Gene3D" id="3.30.530.20">
    <property type="match status" value="1"/>
</dbReference>
<keyword evidence="1" id="KW-0472">Membrane</keyword>
<accession>A0A119QII9</accession>
<reference evidence="2" key="2">
    <citation type="submission" date="2015-12" db="EMBL/GenBank/DDBJ databases">
        <title>Diversity of Burkholderia near neighbor genomes.</title>
        <authorList>
            <person name="Sahl J."/>
            <person name="Wagner D."/>
            <person name="Keim P."/>
        </authorList>
    </citation>
    <scope>NUCLEOTIDE SEQUENCE [LARGE SCALE GENOMIC DNA]</scope>
    <source>
        <strain evidence="2">RF8-non-BP5</strain>
    </source>
</reference>